<reference evidence="2 3" key="1">
    <citation type="submission" date="2016-12" db="EMBL/GenBank/DDBJ databases">
        <title>The genomes of Aspergillus section Nigri reveals drivers in fungal speciation.</title>
        <authorList>
            <consortium name="DOE Joint Genome Institute"/>
            <person name="Vesth T.C."/>
            <person name="Nybo J."/>
            <person name="Theobald S."/>
            <person name="Brandl J."/>
            <person name="Frisvad J.C."/>
            <person name="Nielsen K.F."/>
            <person name="Lyhne E.K."/>
            <person name="Kogle M.E."/>
            <person name="Kuo A."/>
            <person name="Riley R."/>
            <person name="Clum A."/>
            <person name="Nolan M."/>
            <person name="Lipzen A."/>
            <person name="Salamov A."/>
            <person name="Henrissat B."/>
            <person name="Wiebenga A."/>
            <person name="De Vries R.P."/>
            <person name="Grigoriev I.V."/>
            <person name="Mortensen U.H."/>
            <person name="Andersen M.R."/>
            <person name="Baker S.E."/>
        </authorList>
    </citation>
    <scope>NUCLEOTIDE SEQUENCE [LARGE SCALE GENOMIC DNA]</scope>
    <source>
        <strain evidence="2 3">IBT 23096</strain>
    </source>
</reference>
<feature type="region of interest" description="Disordered" evidence="1">
    <location>
        <begin position="596"/>
        <end position="701"/>
    </location>
</feature>
<feature type="compositionally biased region" description="Polar residues" evidence="1">
    <location>
        <begin position="325"/>
        <end position="346"/>
    </location>
</feature>
<feature type="compositionally biased region" description="Low complexity" evidence="1">
    <location>
        <begin position="84"/>
        <end position="96"/>
    </location>
</feature>
<accession>A0A2I2GB56</accession>
<dbReference type="EMBL" id="MSFO01000003">
    <property type="protein sequence ID" value="PLB50106.1"/>
    <property type="molecule type" value="Genomic_DNA"/>
</dbReference>
<evidence type="ECO:0000256" key="1">
    <source>
        <dbReference type="SAM" id="MobiDB-lite"/>
    </source>
</evidence>
<gene>
    <name evidence="2" type="ORF">P170DRAFT_424528</name>
</gene>
<evidence type="ECO:0000313" key="3">
    <source>
        <dbReference type="Proteomes" id="UP000234275"/>
    </source>
</evidence>
<comment type="caution">
    <text evidence="2">The sequence shown here is derived from an EMBL/GenBank/DDBJ whole genome shotgun (WGS) entry which is preliminary data.</text>
</comment>
<feature type="compositionally biased region" description="Polar residues" evidence="1">
    <location>
        <begin position="633"/>
        <end position="642"/>
    </location>
</feature>
<dbReference type="OrthoDB" id="4155914at2759"/>
<feature type="compositionally biased region" description="Basic and acidic residues" evidence="1">
    <location>
        <begin position="614"/>
        <end position="627"/>
    </location>
</feature>
<protein>
    <submittedName>
        <fullName evidence="2">Uncharacterized protein</fullName>
    </submittedName>
</protein>
<dbReference type="VEuPathDB" id="FungiDB:P170DRAFT_424528"/>
<keyword evidence="3" id="KW-1185">Reference proteome</keyword>
<proteinExistence type="predicted"/>
<sequence length="803" mass="87592">MPLFRKKPKSPPTASPAFRSVEHLPQLTDRRGSSVSTAIPAHPPLPHSQPQPLPVPPPPYYHPAHTPSQSSLHRSQSQRHSRSDPAVALPASPSAPQQRFDVDPSDDELDEQQHHDGHHPRRTIRNIFSLHSSHSPRDSTGPLERHRSLRRASPAARRNRPLSVDTTGADNHPPLTSRSREYVVESLRSTPQSPMPPQDFLPSSQNNPRLPRSPHVPSIQRSNTDSSLVLDTPPPTNLHHPSPVDPSRNHPAELIPGPVQHPSLDPSSARPPSRQSIGPPSPLRPLPSHPPDVPQQSMSDRPSTGPASGPPASSTFGQGAPDTGLRNNNNPVQASEPGRSTPTSNHSRSRDEADVDMRSLVQKHDELQAQVQHLQNTVAHQRMAVSRTVLDDNEYANRFGRLDGAIKDLAFAVRKDWKTLPSWLSGFVNEDAAAVGTKEMTAIGRALMSRWLADEVFGRYFHPVLEPSFSRHLKEIELNLRRQQGKTATEEDKENAIARISNWRRTTLDGLEDRLIGPAADEYRTQLIDNLVKGLVKALTDHLQSPPPPGIDNGARMIVENAVGIAEKIPLESRDLCVDYLLPGTVVHEPTMKVETGIPPLTNASPPEALATRGSDDQDRPADHPGAEDPDLDSSSGSTNPDAATPGREQRVRSVFSSLMGRKQQQQGAPTAPGPGGNGDSVRPTTAGADDRAGGVPPTPRIRFSTFITADVRGRGPVNVLVKAPMRMRLNCWRHSKVDIGPSSAGAYTNNSTVQMESRDISSRDSSIGLTLIADGLGSIDQDARLSRRVRNSEAGEYLRAWE</sequence>
<dbReference type="RefSeq" id="XP_024705408.1">
    <property type="nucleotide sequence ID" value="XM_024847577.1"/>
</dbReference>
<feature type="region of interest" description="Disordered" evidence="1">
    <location>
        <begin position="1"/>
        <end position="353"/>
    </location>
</feature>
<feature type="compositionally biased region" description="Low complexity" evidence="1">
    <location>
        <begin position="62"/>
        <end position="75"/>
    </location>
</feature>
<evidence type="ECO:0000313" key="2">
    <source>
        <dbReference type="EMBL" id="PLB50106.1"/>
    </source>
</evidence>
<dbReference type="Proteomes" id="UP000234275">
    <property type="component" value="Unassembled WGS sequence"/>
</dbReference>
<dbReference type="STRING" id="1392250.A0A2I2GB56"/>
<feature type="compositionally biased region" description="Polar residues" evidence="1">
    <location>
        <begin position="164"/>
        <end position="177"/>
    </location>
</feature>
<feature type="compositionally biased region" description="Pro residues" evidence="1">
    <location>
        <begin position="41"/>
        <end position="61"/>
    </location>
</feature>
<dbReference type="GeneID" id="36555276"/>
<organism evidence="2 3">
    <name type="scientific">Aspergillus steynii IBT 23096</name>
    <dbReference type="NCBI Taxonomy" id="1392250"/>
    <lineage>
        <taxon>Eukaryota</taxon>
        <taxon>Fungi</taxon>
        <taxon>Dikarya</taxon>
        <taxon>Ascomycota</taxon>
        <taxon>Pezizomycotina</taxon>
        <taxon>Eurotiomycetes</taxon>
        <taxon>Eurotiomycetidae</taxon>
        <taxon>Eurotiales</taxon>
        <taxon>Aspergillaceae</taxon>
        <taxon>Aspergillus</taxon>
        <taxon>Aspergillus subgen. Circumdati</taxon>
    </lineage>
</organism>
<feature type="compositionally biased region" description="Polar residues" evidence="1">
    <location>
        <begin position="219"/>
        <end position="229"/>
    </location>
</feature>
<name>A0A2I2GB56_9EURO</name>
<feature type="compositionally biased region" description="Pro residues" evidence="1">
    <location>
        <begin position="279"/>
        <end position="293"/>
    </location>
</feature>
<feature type="compositionally biased region" description="Low complexity" evidence="1">
    <location>
        <begin position="302"/>
        <end position="315"/>
    </location>
</feature>
<dbReference type="AlphaFoldDB" id="A0A2I2GB56"/>